<comment type="caution">
    <text evidence="3">The sequence shown here is derived from an EMBL/GenBank/DDBJ whole genome shotgun (WGS) entry which is preliminary data.</text>
</comment>
<evidence type="ECO:0000313" key="4">
    <source>
        <dbReference type="Proteomes" id="UP000034492"/>
    </source>
</evidence>
<organism evidence="3 4">
    <name type="scientific">Candidatus Daviesbacteria bacterium GW2011_GWB1_36_5</name>
    <dbReference type="NCBI Taxonomy" id="1618426"/>
    <lineage>
        <taxon>Bacteria</taxon>
        <taxon>Candidatus Daviesiibacteriota</taxon>
    </lineage>
</organism>
<feature type="domain" description="Glycosyl transferase family 1" evidence="2">
    <location>
        <begin position="148"/>
        <end position="254"/>
    </location>
</feature>
<proteinExistence type="predicted"/>
<reference evidence="3 4" key="1">
    <citation type="journal article" date="2015" name="Nature">
        <title>rRNA introns, odd ribosomes, and small enigmatic genomes across a large radiation of phyla.</title>
        <authorList>
            <person name="Brown C.T."/>
            <person name="Hug L.A."/>
            <person name="Thomas B.C."/>
            <person name="Sharon I."/>
            <person name="Castelle C.J."/>
            <person name="Singh A."/>
            <person name="Wilkins M.J."/>
            <person name="Williams K.H."/>
            <person name="Banfield J.F."/>
        </authorList>
    </citation>
    <scope>NUCLEOTIDE SEQUENCE [LARGE SCALE GENOMIC DNA]</scope>
</reference>
<dbReference type="Pfam" id="PF00534">
    <property type="entry name" value="Glycos_transf_1"/>
    <property type="match status" value="1"/>
</dbReference>
<dbReference type="EMBL" id="LBSA01000028">
    <property type="protein sequence ID" value="KKQ08293.1"/>
    <property type="molecule type" value="Genomic_DNA"/>
</dbReference>
<evidence type="ECO:0000313" key="3">
    <source>
        <dbReference type="EMBL" id="KKQ08293.1"/>
    </source>
</evidence>
<protein>
    <submittedName>
        <fullName evidence="3">Glycosyltransferase-like protein</fullName>
    </submittedName>
</protein>
<dbReference type="PANTHER" id="PTHR46401:SF2">
    <property type="entry name" value="GLYCOSYLTRANSFERASE WBBK-RELATED"/>
    <property type="match status" value="1"/>
</dbReference>
<dbReference type="CDD" id="cd03801">
    <property type="entry name" value="GT4_PimA-like"/>
    <property type="match status" value="1"/>
</dbReference>
<dbReference type="Proteomes" id="UP000034492">
    <property type="component" value="Unassembled WGS sequence"/>
</dbReference>
<dbReference type="AlphaFoldDB" id="A0A0G0EMI0"/>
<keyword evidence="1 3" id="KW-0808">Transferase</keyword>
<dbReference type="Gene3D" id="3.40.50.2000">
    <property type="entry name" value="Glycogen Phosphorylase B"/>
    <property type="match status" value="2"/>
</dbReference>
<evidence type="ECO:0000256" key="1">
    <source>
        <dbReference type="ARBA" id="ARBA00022679"/>
    </source>
</evidence>
<dbReference type="GO" id="GO:0016757">
    <property type="term" value="F:glycosyltransferase activity"/>
    <property type="evidence" value="ECO:0007669"/>
    <property type="project" value="InterPro"/>
</dbReference>
<sequence length="281" mass="31489">MNKKNIVISTMDTAGLPVLFLKKLGLIKSPVIYISIQLAHSIEKQPNKFPFNWYKSLLKYADAIVCYSDYEKNILNSINKKTYFIPPGTDIGYYSKKAKLSIKKSAVPVILSFGWDTNRDYKTFINAVGKKKVKGIIVTAPENILGIKMPNNVKVYYNLPPSSLRKLIFESDIVVIPTKKVKWSAGQLSTLDALACGKPVIVPELPSLINAFNLKSNVNCLTYIPENSESLTKKLDILIADRTLSKRISKAGQKIANKYSTEIFASKLSDIISKFKVYEEP</sequence>
<accession>A0A0G0EMI0</accession>
<gene>
    <name evidence="3" type="ORF">US19_C0028G0011</name>
</gene>
<dbReference type="InterPro" id="IPR001296">
    <property type="entry name" value="Glyco_trans_1"/>
</dbReference>
<dbReference type="SUPFAM" id="SSF53756">
    <property type="entry name" value="UDP-Glycosyltransferase/glycogen phosphorylase"/>
    <property type="match status" value="1"/>
</dbReference>
<dbReference type="PANTHER" id="PTHR46401">
    <property type="entry name" value="GLYCOSYLTRANSFERASE WBBK-RELATED"/>
    <property type="match status" value="1"/>
</dbReference>
<evidence type="ECO:0000259" key="2">
    <source>
        <dbReference type="Pfam" id="PF00534"/>
    </source>
</evidence>
<name>A0A0G0EMI0_9BACT</name>